<reference evidence="1" key="2">
    <citation type="submission" date="2021-12" db="EMBL/GenBank/DDBJ databases">
        <title>Resequencing data analysis of finger millet.</title>
        <authorList>
            <person name="Hatakeyama M."/>
            <person name="Aluri S."/>
            <person name="Balachadran M.T."/>
            <person name="Sivarajan S.R."/>
            <person name="Poveda L."/>
            <person name="Shimizu-Inatsugi R."/>
            <person name="Schlapbach R."/>
            <person name="Sreeman S.M."/>
            <person name="Shimizu K.K."/>
        </authorList>
    </citation>
    <scope>NUCLEOTIDE SEQUENCE</scope>
</reference>
<dbReference type="EMBL" id="BQKI01000086">
    <property type="protein sequence ID" value="GJN34865.1"/>
    <property type="molecule type" value="Genomic_DNA"/>
</dbReference>
<comment type="caution">
    <text evidence="1">The sequence shown here is derived from an EMBL/GenBank/DDBJ whole genome shotgun (WGS) entry which is preliminary data.</text>
</comment>
<evidence type="ECO:0000313" key="1">
    <source>
        <dbReference type="EMBL" id="GJN34865.1"/>
    </source>
</evidence>
<gene>
    <name evidence="1" type="primary">gb23566</name>
    <name evidence="1" type="ORF">PR202_gb23566</name>
</gene>
<keyword evidence="2" id="KW-1185">Reference proteome</keyword>
<dbReference type="AlphaFoldDB" id="A0AAV5FJ49"/>
<proteinExistence type="predicted"/>
<evidence type="ECO:0000313" key="2">
    <source>
        <dbReference type="Proteomes" id="UP001054889"/>
    </source>
</evidence>
<organism evidence="1 2">
    <name type="scientific">Eleusine coracana subsp. coracana</name>
    <dbReference type="NCBI Taxonomy" id="191504"/>
    <lineage>
        <taxon>Eukaryota</taxon>
        <taxon>Viridiplantae</taxon>
        <taxon>Streptophyta</taxon>
        <taxon>Embryophyta</taxon>
        <taxon>Tracheophyta</taxon>
        <taxon>Spermatophyta</taxon>
        <taxon>Magnoliopsida</taxon>
        <taxon>Liliopsida</taxon>
        <taxon>Poales</taxon>
        <taxon>Poaceae</taxon>
        <taxon>PACMAD clade</taxon>
        <taxon>Chloridoideae</taxon>
        <taxon>Cynodonteae</taxon>
        <taxon>Eleusininae</taxon>
        <taxon>Eleusine</taxon>
    </lineage>
</organism>
<accession>A0AAV5FJ49</accession>
<protein>
    <submittedName>
        <fullName evidence="1">Uncharacterized protein</fullName>
    </submittedName>
</protein>
<reference evidence="1" key="1">
    <citation type="journal article" date="2018" name="DNA Res.">
        <title>Multiple hybrid de novo genome assembly of finger millet, an orphan allotetraploid crop.</title>
        <authorList>
            <person name="Hatakeyama M."/>
            <person name="Aluri S."/>
            <person name="Balachadran M.T."/>
            <person name="Sivarajan S.R."/>
            <person name="Patrignani A."/>
            <person name="Gruter S."/>
            <person name="Poveda L."/>
            <person name="Shimizu-Inatsugi R."/>
            <person name="Baeten J."/>
            <person name="Francoijs K.J."/>
            <person name="Nataraja K.N."/>
            <person name="Reddy Y.A.N."/>
            <person name="Phadnis S."/>
            <person name="Ravikumar R.L."/>
            <person name="Schlapbach R."/>
            <person name="Sreeman S.M."/>
            <person name="Shimizu K.K."/>
        </authorList>
    </citation>
    <scope>NUCLEOTIDE SEQUENCE</scope>
</reference>
<sequence length="69" mass="7978">MSTRSAMAHLLMPDLGGFGESRDAVLRPEQHQEDVNVPPRPTEAYAIIFCLQNWRLLDQTSSHRSLYWH</sequence>
<name>A0AAV5FJ49_ELECO</name>
<dbReference type="Proteomes" id="UP001054889">
    <property type="component" value="Unassembled WGS sequence"/>
</dbReference>